<dbReference type="PANTHER" id="PTHR22803">
    <property type="entry name" value="MANNOSE, PHOSPHOLIPASE, LECTIN RECEPTOR RELATED"/>
    <property type="match status" value="1"/>
</dbReference>
<dbReference type="InterPro" id="IPR001304">
    <property type="entry name" value="C-type_lectin-like"/>
</dbReference>
<dbReference type="InterPro" id="IPR016186">
    <property type="entry name" value="C-type_lectin-like/link_sf"/>
</dbReference>
<dbReference type="OrthoDB" id="7962197at2759"/>
<dbReference type="InterPro" id="IPR050111">
    <property type="entry name" value="C-type_lectin/snaclec_domain"/>
</dbReference>
<evidence type="ECO:0000256" key="1">
    <source>
        <dbReference type="SAM" id="SignalP"/>
    </source>
</evidence>
<keyword evidence="1" id="KW-0732">Signal</keyword>
<dbReference type="RefSeq" id="XP_028128020.1">
    <property type="nucleotide sequence ID" value="XM_028272219.1"/>
</dbReference>
<dbReference type="Proteomes" id="UP001652700">
    <property type="component" value="Unplaced"/>
</dbReference>
<evidence type="ECO:0000259" key="2">
    <source>
        <dbReference type="PROSITE" id="PS50041"/>
    </source>
</evidence>
<feature type="domain" description="C-type lectin" evidence="2">
    <location>
        <begin position="41"/>
        <end position="148"/>
    </location>
</feature>
<name>A0A6P7F3D1_DIAVI</name>
<dbReference type="GeneID" id="114324392"/>
<sequence length="166" mass="19511">MWCQSNKMTTKVSVILFLCLIIWKENAVEANKNLPGNLITYGDSQYYIDDKFNHCWWEAWRHCKSLNMDLVSIETQAENNFLYQKLKERYGNGPEYSFWTAGAKEGNGWVWKNTNGFVNYFNWAPGQPDNAGLTRIEMRYNWAAGLRWYVRHEHFIGLHAVCEIGL</sequence>
<dbReference type="Pfam" id="PF00059">
    <property type="entry name" value="Lectin_C"/>
    <property type="match status" value="1"/>
</dbReference>
<evidence type="ECO:0000313" key="4">
    <source>
        <dbReference type="Proteomes" id="UP001652700"/>
    </source>
</evidence>
<dbReference type="InParanoid" id="A0A6P7F3D1"/>
<feature type="signal peptide" evidence="1">
    <location>
        <begin position="1"/>
        <end position="30"/>
    </location>
</feature>
<protein>
    <submittedName>
        <fullName evidence="5">Perlucin-like protein</fullName>
    </submittedName>
</protein>
<feature type="chain" id="PRO_5028259102" evidence="1">
    <location>
        <begin position="31"/>
        <end position="166"/>
    </location>
</feature>
<gene>
    <name evidence="5" type="primary">LOC114324392</name>
</gene>
<dbReference type="Gene3D" id="3.10.100.10">
    <property type="entry name" value="Mannose-Binding Protein A, subunit A"/>
    <property type="match status" value="1"/>
</dbReference>
<organism evidence="5">
    <name type="scientific">Diabrotica virgifera virgifera</name>
    <name type="common">western corn rootworm</name>
    <dbReference type="NCBI Taxonomy" id="50390"/>
    <lineage>
        <taxon>Eukaryota</taxon>
        <taxon>Metazoa</taxon>
        <taxon>Ecdysozoa</taxon>
        <taxon>Arthropoda</taxon>
        <taxon>Hexapoda</taxon>
        <taxon>Insecta</taxon>
        <taxon>Pterygota</taxon>
        <taxon>Neoptera</taxon>
        <taxon>Endopterygota</taxon>
        <taxon>Coleoptera</taxon>
        <taxon>Polyphaga</taxon>
        <taxon>Cucujiformia</taxon>
        <taxon>Chrysomeloidea</taxon>
        <taxon>Chrysomelidae</taxon>
        <taxon>Galerucinae</taxon>
        <taxon>Diabroticina</taxon>
        <taxon>Diabroticites</taxon>
        <taxon>Diabrotica</taxon>
    </lineage>
</organism>
<proteinExistence type="predicted"/>
<reference evidence="5" key="1">
    <citation type="submission" date="2025-04" db="UniProtKB">
        <authorList>
            <consortium name="RefSeq"/>
        </authorList>
    </citation>
    <scope>IDENTIFICATION</scope>
    <source>
        <tissue evidence="5">Whole insect</tissue>
    </source>
</reference>
<dbReference type="PROSITE" id="PS50041">
    <property type="entry name" value="C_TYPE_LECTIN_2"/>
    <property type="match status" value="1"/>
</dbReference>
<dbReference type="FunCoup" id="A0A6P7F3D1">
    <property type="interactions" value="25"/>
</dbReference>
<dbReference type="SMART" id="SM00034">
    <property type="entry name" value="CLECT"/>
    <property type="match status" value="1"/>
</dbReference>
<reference evidence="3" key="2">
    <citation type="submission" date="2025-05" db="UniProtKB">
        <authorList>
            <consortium name="EnsemblMetazoa"/>
        </authorList>
    </citation>
    <scope>IDENTIFICATION</scope>
</reference>
<evidence type="ECO:0000313" key="5">
    <source>
        <dbReference type="RefSeq" id="XP_028128020.1"/>
    </source>
</evidence>
<dbReference type="AlphaFoldDB" id="A0A6P7F3D1"/>
<dbReference type="KEGG" id="dvv:114324392"/>
<dbReference type="EnsemblMetazoa" id="XM_028272219.2">
    <property type="protein sequence ID" value="XP_028128020.1"/>
    <property type="gene ID" value="LOC114324392"/>
</dbReference>
<dbReference type="SUPFAM" id="SSF56436">
    <property type="entry name" value="C-type lectin-like"/>
    <property type="match status" value="1"/>
</dbReference>
<evidence type="ECO:0000313" key="3">
    <source>
        <dbReference type="EnsemblMetazoa" id="XP_028128020.1"/>
    </source>
</evidence>
<dbReference type="InterPro" id="IPR016187">
    <property type="entry name" value="CTDL_fold"/>
</dbReference>
<dbReference type="CDD" id="cd00037">
    <property type="entry name" value="CLECT"/>
    <property type="match status" value="1"/>
</dbReference>
<accession>A0A6P7F3D1</accession>
<keyword evidence="4" id="KW-1185">Reference proteome</keyword>